<dbReference type="InterPro" id="IPR005302">
    <property type="entry name" value="MoCF_Sase_C"/>
</dbReference>
<keyword evidence="3" id="KW-1185">Reference proteome</keyword>
<dbReference type="SUPFAM" id="SSF50800">
    <property type="entry name" value="PK beta-barrel domain-like"/>
    <property type="match status" value="1"/>
</dbReference>
<proteinExistence type="predicted"/>
<reference evidence="2 3" key="1">
    <citation type="submission" date="2023-07" db="EMBL/GenBank/DDBJ databases">
        <title>Genomic Encyclopedia of Type Strains, Phase IV (KMG-IV): sequencing the most valuable type-strain genomes for metagenomic binning, comparative biology and taxonomic classification.</title>
        <authorList>
            <person name="Goeker M."/>
        </authorList>
    </citation>
    <scope>NUCLEOTIDE SEQUENCE [LARGE SCALE GENOMIC DNA]</scope>
    <source>
        <strain evidence="2 3">DSM 12751</strain>
    </source>
</reference>
<evidence type="ECO:0000259" key="1">
    <source>
        <dbReference type="PROSITE" id="PS51340"/>
    </source>
</evidence>
<dbReference type="RefSeq" id="WP_307392302.1">
    <property type="nucleotide sequence ID" value="NZ_BAAADK010000045.1"/>
</dbReference>
<comment type="caution">
    <text evidence="2">The sequence shown here is derived from an EMBL/GenBank/DDBJ whole genome shotgun (WGS) entry which is preliminary data.</text>
</comment>
<dbReference type="Pfam" id="PF03473">
    <property type="entry name" value="MOSC"/>
    <property type="match status" value="1"/>
</dbReference>
<dbReference type="InterPro" id="IPR011037">
    <property type="entry name" value="Pyrv_Knase-like_insert_dom_sf"/>
</dbReference>
<dbReference type="EMBL" id="JAUSTY010000004">
    <property type="protein sequence ID" value="MDQ0165332.1"/>
    <property type="molecule type" value="Genomic_DNA"/>
</dbReference>
<protein>
    <submittedName>
        <fullName evidence="2">Uncharacterized protein YcbX</fullName>
    </submittedName>
</protein>
<dbReference type="Gene3D" id="2.40.33.20">
    <property type="entry name" value="PK beta-barrel domain-like"/>
    <property type="match status" value="1"/>
</dbReference>
<dbReference type="Pfam" id="PF03476">
    <property type="entry name" value="MOSC_N"/>
    <property type="match status" value="1"/>
</dbReference>
<evidence type="ECO:0000313" key="2">
    <source>
        <dbReference type="EMBL" id="MDQ0165332.1"/>
    </source>
</evidence>
<name>A0ABT9VWZ6_9BACI</name>
<feature type="domain" description="MOSC" evidence="1">
    <location>
        <begin position="91"/>
        <end position="235"/>
    </location>
</feature>
<organism evidence="2 3">
    <name type="scientific">Caldalkalibacillus horti</name>
    <dbReference type="NCBI Taxonomy" id="77523"/>
    <lineage>
        <taxon>Bacteria</taxon>
        <taxon>Bacillati</taxon>
        <taxon>Bacillota</taxon>
        <taxon>Bacilli</taxon>
        <taxon>Bacillales</taxon>
        <taxon>Bacillaceae</taxon>
        <taxon>Caldalkalibacillus</taxon>
    </lineage>
</organism>
<dbReference type="Proteomes" id="UP001235840">
    <property type="component" value="Unassembled WGS sequence"/>
</dbReference>
<gene>
    <name evidence="2" type="ORF">J2S11_001232</name>
</gene>
<sequence>MGQEVGKVQRLWRYPVKSLLGEQCSQMRIDKRGAWGDRLYTVRDENAKFGSGKTTRLFTKIDGLFKLSSYYREEQPIVVFPDGTELAAPSVELDGRLSLELGKQVTVEREGDISHFDDCPIHIISTSGLLALKNALPEIAIDERRFRPNLVLNTVGRGPVENEWIGKQLQIGNELILEIIQKTERCGMVTFAQGNLPREPHVLKHLSQEYDLCFGVYAHIIQTGNIAVHDQVKLL</sequence>
<dbReference type="PROSITE" id="PS51340">
    <property type="entry name" value="MOSC"/>
    <property type="match status" value="1"/>
</dbReference>
<evidence type="ECO:0000313" key="3">
    <source>
        <dbReference type="Proteomes" id="UP001235840"/>
    </source>
</evidence>
<dbReference type="InterPro" id="IPR005303">
    <property type="entry name" value="MOCOS_middle"/>
</dbReference>
<accession>A0ABT9VWZ6</accession>